<evidence type="ECO:0000313" key="3">
    <source>
        <dbReference type="Proteomes" id="UP001422759"/>
    </source>
</evidence>
<accession>A0ABN3AA92</accession>
<sequence>MTGTGEWSGMQRAGRTVVGVSGSLGSLAALHRAVDEAARTDTEVLAVLAWLPQGGERAYRLAPCPPLLTAWTQAAAARLSEALDDAFGGASSGVRLSAQVVRGESGPALVRVADRPGDVLAVGAGSGSRLRRGLRSSVTAYCVKHAACPVLVVPQPMLQRELEALHRRNLWHLRTAVFPGH</sequence>
<evidence type="ECO:0000259" key="1">
    <source>
        <dbReference type="Pfam" id="PF00582"/>
    </source>
</evidence>
<dbReference type="Pfam" id="PF00582">
    <property type="entry name" value="Usp"/>
    <property type="match status" value="1"/>
</dbReference>
<keyword evidence="3" id="KW-1185">Reference proteome</keyword>
<comment type="caution">
    <text evidence="2">The sequence shown here is derived from an EMBL/GenBank/DDBJ whole genome shotgun (WGS) entry which is preliminary data.</text>
</comment>
<gene>
    <name evidence="2" type="ORF">GCM10009760_59610</name>
</gene>
<dbReference type="EMBL" id="BAAANT010000059">
    <property type="protein sequence ID" value="GAA2157427.1"/>
    <property type="molecule type" value="Genomic_DNA"/>
</dbReference>
<protein>
    <recommendedName>
        <fullName evidence="1">UspA domain-containing protein</fullName>
    </recommendedName>
</protein>
<dbReference type="InterPro" id="IPR006016">
    <property type="entry name" value="UspA"/>
</dbReference>
<dbReference type="SUPFAM" id="SSF52402">
    <property type="entry name" value="Adenine nucleotide alpha hydrolases-like"/>
    <property type="match status" value="1"/>
</dbReference>
<evidence type="ECO:0000313" key="2">
    <source>
        <dbReference type="EMBL" id="GAA2157427.1"/>
    </source>
</evidence>
<name>A0ABN3AA92_9ACTN</name>
<organism evidence="2 3">
    <name type="scientific">Kitasatospora kazusensis</name>
    <dbReference type="NCBI Taxonomy" id="407974"/>
    <lineage>
        <taxon>Bacteria</taxon>
        <taxon>Bacillati</taxon>
        <taxon>Actinomycetota</taxon>
        <taxon>Actinomycetes</taxon>
        <taxon>Kitasatosporales</taxon>
        <taxon>Streptomycetaceae</taxon>
        <taxon>Kitasatospora</taxon>
    </lineage>
</organism>
<reference evidence="2 3" key="1">
    <citation type="journal article" date="2019" name="Int. J. Syst. Evol. Microbiol.">
        <title>The Global Catalogue of Microorganisms (GCM) 10K type strain sequencing project: providing services to taxonomists for standard genome sequencing and annotation.</title>
        <authorList>
            <consortium name="The Broad Institute Genomics Platform"/>
            <consortium name="The Broad Institute Genome Sequencing Center for Infectious Disease"/>
            <person name="Wu L."/>
            <person name="Ma J."/>
        </authorList>
    </citation>
    <scope>NUCLEOTIDE SEQUENCE [LARGE SCALE GENOMIC DNA]</scope>
    <source>
        <strain evidence="2 3">JCM 14560</strain>
    </source>
</reference>
<dbReference type="Gene3D" id="3.40.50.12370">
    <property type="match status" value="1"/>
</dbReference>
<dbReference type="RefSeq" id="WP_344469289.1">
    <property type="nucleotide sequence ID" value="NZ_BAAANT010000059.1"/>
</dbReference>
<dbReference type="Proteomes" id="UP001422759">
    <property type="component" value="Unassembled WGS sequence"/>
</dbReference>
<feature type="domain" description="UspA" evidence="1">
    <location>
        <begin position="15"/>
        <end position="154"/>
    </location>
</feature>
<proteinExistence type="predicted"/>